<dbReference type="Gene3D" id="2.130.10.10">
    <property type="entry name" value="YVTN repeat-like/Quinoprotein amine dehydrogenase"/>
    <property type="match status" value="2"/>
</dbReference>
<keyword evidence="8" id="KW-1185">Reference proteome</keyword>
<evidence type="ECO:0000313" key="8">
    <source>
        <dbReference type="Proteomes" id="UP000788993"/>
    </source>
</evidence>
<evidence type="ECO:0000313" key="7">
    <source>
        <dbReference type="EMBL" id="KAH3661117.1"/>
    </source>
</evidence>
<keyword evidence="2" id="KW-0698">rRNA processing</keyword>
<comment type="caution">
    <text evidence="7">The sequence shown here is derived from an EMBL/GenBank/DDBJ whole genome shotgun (WGS) entry which is preliminary data.</text>
</comment>
<reference evidence="7" key="2">
    <citation type="submission" date="2021-01" db="EMBL/GenBank/DDBJ databases">
        <authorList>
            <person name="Schikora-Tamarit M.A."/>
        </authorList>
    </citation>
    <scope>NUCLEOTIDE SEQUENCE</scope>
    <source>
        <strain evidence="7">NCAIM Y.01608</strain>
    </source>
</reference>
<dbReference type="Proteomes" id="UP000788993">
    <property type="component" value="Unassembled WGS sequence"/>
</dbReference>
<feature type="domain" description="U3 small nucleolar RNA-associated protein 15 C-terminal" evidence="6">
    <location>
        <begin position="350"/>
        <end position="495"/>
    </location>
</feature>
<evidence type="ECO:0000256" key="4">
    <source>
        <dbReference type="ARBA" id="ARBA00022737"/>
    </source>
</evidence>
<dbReference type="SMART" id="SM00320">
    <property type="entry name" value="WD40"/>
    <property type="match status" value="7"/>
</dbReference>
<accession>A0A9P8NXA2</accession>
<dbReference type="FunFam" id="2.130.10.10:FF:000551">
    <property type="entry name" value="UTP15p Nucleolar protein"/>
    <property type="match status" value="1"/>
</dbReference>
<evidence type="ECO:0000256" key="3">
    <source>
        <dbReference type="ARBA" id="ARBA00022574"/>
    </source>
</evidence>
<dbReference type="InterPro" id="IPR015943">
    <property type="entry name" value="WD40/YVTN_repeat-like_dom_sf"/>
</dbReference>
<evidence type="ECO:0000256" key="1">
    <source>
        <dbReference type="ARBA" id="ARBA00004604"/>
    </source>
</evidence>
<dbReference type="SUPFAM" id="SSF50978">
    <property type="entry name" value="WD40 repeat-like"/>
    <property type="match status" value="1"/>
</dbReference>
<dbReference type="InterPro" id="IPR001680">
    <property type="entry name" value="WD40_rpt"/>
</dbReference>
<keyword evidence="4" id="KW-0677">Repeat</keyword>
<keyword evidence="5" id="KW-0539">Nucleus</keyword>
<dbReference type="PANTHER" id="PTHR19924">
    <property type="entry name" value="UTP15 U3 SMALL NUCLEOLAR RNA-ASSOCIATED PROTEIN 15 FAMILY MEMBER"/>
    <property type="match status" value="1"/>
</dbReference>
<sequence>MSSTLERVPHVRHATLPAQTTAEQRYWRGFTSSQLVKEHNSVTHIHFDPNSPHDFAVTSSTRVQVFSSKTRKVSKTFSRFKDTVYSGEFRHDGKLLVAGDASGLVQIFDAMHPRTLLVSLTPSSHPTHVTKFSPSNTTQLLTCSDDRIARLYDISDTQRPIISFGDHEDYVRSAHFINGVSTNLVVTGCYDDYIRVFDARAGSQPVIKFNHHDPVEDVLSLNPTNLVSCGGYSVKTWDLTAGKNTRTLSNFSKTVTCLSDAGERGVLAGSVDGHLKVFDSQSINWDVKFGWKFGSGVLSCGVSPNHKHLVVGLNSGLLTIRTRKTEPRVAQGNKQSKSAAFARMMRGSEYHGESEFRVVDDKNENSKKLKPFEKDLNNFKWSEALDHALVSGMSKELTLTCMEELRKRGKVRTALLDRDENSLEPLLTWCLKNISDPRNVSVIADYTTCILELYGDLIEKQPVLEELIWGLQKRVEQEILKCEEAYKIGGMLQLLAA</sequence>
<dbReference type="OrthoDB" id="431715at2759"/>
<dbReference type="GO" id="GO:0006364">
    <property type="term" value="P:rRNA processing"/>
    <property type="evidence" value="ECO:0007669"/>
    <property type="project" value="UniProtKB-KW"/>
</dbReference>
<dbReference type="InterPro" id="IPR036322">
    <property type="entry name" value="WD40_repeat_dom_sf"/>
</dbReference>
<keyword evidence="3" id="KW-0853">WD repeat</keyword>
<gene>
    <name evidence="7" type="ORF">OGATHE_005450</name>
</gene>
<dbReference type="Pfam" id="PF09384">
    <property type="entry name" value="UTP15_C"/>
    <property type="match status" value="1"/>
</dbReference>
<evidence type="ECO:0000256" key="5">
    <source>
        <dbReference type="ARBA" id="ARBA00023242"/>
    </source>
</evidence>
<proteinExistence type="predicted"/>
<evidence type="ECO:0000256" key="2">
    <source>
        <dbReference type="ARBA" id="ARBA00022552"/>
    </source>
</evidence>
<dbReference type="PANTHER" id="PTHR19924:SF26">
    <property type="entry name" value="U3 SMALL NUCLEOLAR RNA-ASSOCIATED PROTEIN 15 HOMOLOG"/>
    <property type="match status" value="1"/>
</dbReference>
<dbReference type="InterPro" id="IPR018983">
    <property type="entry name" value="U3_snoRNA-assocProt_15_C"/>
</dbReference>
<comment type="subcellular location">
    <subcellularLocation>
        <location evidence="1">Nucleus</location>
        <location evidence="1">Nucleolus</location>
    </subcellularLocation>
</comment>
<dbReference type="Pfam" id="PF00400">
    <property type="entry name" value="WD40"/>
    <property type="match status" value="3"/>
</dbReference>
<dbReference type="GO" id="GO:0045943">
    <property type="term" value="P:positive regulation of transcription by RNA polymerase I"/>
    <property type="evidence" value="ECO:0007669"/>
    <property type="project" value="TreeGrafter"/>
</dbReference>
<organism evidence="7 8">
    <name type="scientific">Ogataea polymorpha</name>
    <dbReference type="NCBI Taxonomy" id="460523"/>
    <lineage>
        <taxon>Eukaryota</taxon>
        <taxon>Fungi</taxon>
        <taxon>Dikarya</taxon>
        <taxon>Ascomycota</taxon>
        <taxon>Saccharomycotina</taxon>
        <taxon>Pichiomycetes</taxon>
        <taxon>Pichiales</taxon>
        <taxon>Pichiaceae</taxon>
        <taxon>Ogataea</taxon>
    </lineage>
</organism>
<evidence type="ECO:0000259" key="6">
    <source>
        <dbReference type="Pfam" id="PF09384"/>
    </source>
</evidence>
<dbReference type="AlphaFoldDB" id="A0A9P8NXA2"/>
<dbReference type="GO" id="GO:0005730">
    <property type="term" value="C:nucleolus"/>
    <property type="evidence" value="ECO:0007669"/>
    <property type="project" value="UniProtKB-SubCell"/>
</dbReference>
<reference evidence="7" key="1">
    <citation type="journal article" date="2021" name="Open Biol.">
        <title>Shared evolutionary footprints suggest mitochondrial oxidative damage underlies multiple complex I losses in fungi.</title>
        <authorList>
            <person name="Schikora-Tamarit M.A."/>
            <person name="Marcet-Houben M."/>
            <person name="Nosek J."/>
            <person name="Gabaldon T."/>
        </authorList>
    </citation>
    <scope>NUCLEOTIDE SEQUENCE</scope>
    <source>
        <strain evidence="7">NCAIM Y.01608</strain>
    </source>
</reference>
<dbReference type="EMBL" id="JAEUBD010001468">
    <property type="protein sequence ID" value="KAH3661117.1"/>
    <property type="molecule type" value="Genomic_DNA"/>
</dbReference>
<protein>
    <recommendedName>
        <fullName evidence="6">U3 small nucleolar RNA-associated protein 15 C-terminal domain-containing protein</fullName>
    </recommendedName>
</protein>
<name>A0A9P8NXA2_9ASCO</name>